<keyword evidence="1" id="KW-1133">Transmembrane helix</keyword>
<accession>A0ABR1QPV5</accession>
<dbReference type="Proteomes" id="UP001391051">
    <property type="component" value="Unassembled WGS sequence"/>
</dbReference>
<dbReference type="EMBL" id="JAQQWE010000002">
    <property type="protein sequence ID" value="KAK7961915.1"/>
    <property type="molecule type" value="Genomic_DNA"/>
</dbReference>
<gene>
    <name evidence="2" type="ORF">PG986_002740</name>
</gene>
<proteinExistence type="predicted"/>
<keyword evidence="1" id="KW-0472">Membrane</keyword>
<dbReference type="GeneID" id="92072024"/>
<dbReference type="RefSeq" id="XP_066704026.1">
    <property type="nucleotide sequence ID" value="XM_066838962.1"/>
</dbReference>
<evidence type="ECO:0000313" key="3">
    <source>
        <dbReference type="Proteomes" id="UP001391051"/>
    </source>
</evidence>
<keyword evidence="1" id="KW-0812">Transmembrane</keyword>
<protein>
    <submittedName>
        <fullName evidence="2">Uncharacterized protein</fullName>
    </submittedName>
</protein>
<evidence type="ECO:0000313" key="2">
    <source>
        <dbReference type="EMBL" id="KAK7961915.1"/>
    </source>
</evidence>
<organism evidence="2 3">
    <name type="scientific">Apiospora aurea</name>
    <dbReference type="NCBI Taxonomy" id="335848"/>
    <lineage>
        <taxon>Eukaryota</taxon>
        <taxon>Fungi</taxon>
        <taxon>Dikarya</taxon>
        <taxon>Ascomycota</taxon>
        <taxon>Pezizomycotina</taxon>
        <taxon>Sordariomycetes</taxon>
        <taxon>Xylariomycetidae</taxon>
        <taxon>Amphisphaeriales</taxon>
        <taxon>Apiosporaceae</taxon>
        <taxon>Apiospora</taxon>
    </lineage>
</organism>
<reference evidence="2 3" key="1">
    <citation type="submission" date="2023-01" db="EMBL/GenBank/DDBJ databases">
        <title>Analysis of 21 Apiospora genomes using comparative genomics revels a genus with tremendous synthesis potential of carbohydrate active enzymes and secondary metabolites.</title>
        <authorList>
            <person name="Sorensen T."/>
        </authorList>
    </citation>
    <scope>NUCLEOTIDE SEQUENCE [LARGE SCALE GENOMIC DNA]</scope>
    <source>
        <strain evidence="2 3">CBS 24483</strain>
    </source>
</reference>
<feature type="transmembrane region" description="Helical" evidence="1">
    <location>
        <begin position="270"/>
        <end position="293"/>
    </location>
</feature>
<keyword evidence="3" id="KW-1185">Reference proteome</keyword>
<evidence type="ECO:0000256" key="1">
    <source>
        <dbReference type="SAM" id="Phobius"/>
    </source>
</evidence>
<sequence>MWLQFCYSDLPIVQASSSKWAARLSRSSAFVMPIATEYFGYTALNYGPLTTTFTADPLCATATEGRVIYRSDNLRYQIAYAGDCATTTASPYYLGCFPSAGKEMSLFASDVPVGVRVASYYSPGVACPSGWTTAGTMARATGAAAKPDAWNGTGSLAGDIWETGYDDTLGREVPLLEVYRQIKAPDETLAFCCPSYETITTVISSTVTTRFVSIVTEPEPSKTVAPLTSTPLASVYAPSEIAEMVVMTVVAAVPLIHKASDVPNAAAGSLAPAAGGALAMVVLSLFAGARMIFSIG</sequence>
<name>A0ABR1QPV5_9PEZI</name>
<comment type="caution">
    <text evidence="2">The sequence shown here is derived from an EMBL/GenBank/DDBJ whole genome shotgun (WGS) entry which is preliminary data.</text>
</comment>